<name>W1PVV7_AMBTC</name>
<reference evidence="5" key="1">
    <citation type="journal article" date="2013" name="Science">
        <title>The Amborella genome and the evolution of flowering plants.</title>
        <authorList>
            <consortium name="Amborella Genome Project"/>
        </authorList>
    </citation>
    <scope>NUCLEOTIDE SEQUENCE [LARGE SCALE GENOMIC DNA]</scope>
</reference>
<accession>W1PVV7</accession>
<dbReference type="PANTHER" id="PTHR13068:SF112">
    <property type="entry name" value="TRANSCRIPTION TERMINATION FACTOR 3, MITOCHONDRIAL"/>
    <property type="match status" value="1"/>
</dbReference>
<dbReference type="SMART" id="SM00733">
    <property type="entry name" value="Mterf"/>
    <property type="match status" value="8"/>
</dbReference>
<keyword evidence="2" id="KW-0805">Transcription regulation</keyword>
<sequence length="341" mass="38786">MEANQKGNIVGFLKQRGFDDKTISEMFRKCKRLDNASEERAISNWNYLISTGIPTRKLPSIVSKCPKILVLGLYEKLEPMVECLKTLATKPNDVASAIAKFPHILSHSIEEKLCPLLAFFQGLGVPEKELGRLILLNPRLISYSIESKLCPIVSFFSSLGFKREGEIGKIFVKNPYVMGYSVEKRLRPTSEFLREIGLNEENLQRVAVNYPDVLCRDVKVLIPNLEFLKGCGLGVREIVVLIAGFPPVLIKSVKNSLDPRIRFLVDVMGRRLEEVAEFPEFFKHGLKKRIEFRYRLVREKSSGCSLSELFGCNQKKFALKFGLLQSIKEPRERAEKAVFTI</sequence>
<gene>
    <name evidence="4" type="ORF">AMTR_s00022p00050580</name>
</gene>
<keyword evidence="5" id="KW-1185">Reference proteome</keyword>
<keyword evidence="3" id="KW-0809">Transit peptide</keyword>
<dbReference type="OrthoDB" id="637682at2759"/>
<dbReference type="GO" id="GO:0006353">
    <property type="term" value="P:DNA-templated transcription termination"/>
    <property type="evidence" value="ECO:0007669"/>
    <property type="project" value="UniProtKB-KW"/>
</dbReference>
<evidence type="ECO:0000256" key="2">
    <source>
        <dbReference type="ARBA" id="ARBA00022472"/>
    </source>
</evidence>
<evidence type="ECO:0000256" key="1">
    <source>
        <dbReference type="ARBA" id="ARBA00007692"/>
    </source>
</evidence>
<dbReference type="AlphaFoldDB" id="W1PVV7"/>
<proteinExistence type="inferred from homology"/>
<evidence type="ECO:0000256" key="3">
    <source>
        <dbReference type="ARBA" id="ARBA00022946"/>
    </source>
</evidence>
<dbReference type="InterPro" id="IPR038538">
    <property type="entry name" value="MTERF_sf"/>
</dbReference>
<dbReference type="Gene3D" id="1.25.70.10">
    <property type="entry name" value="Transcription termination factor 3, mitochondrial"/>
    <property type="match status" value="1"/>
</dbReference>
<keyword evidence="2" id="KW-0806">Transcription termination</keyword>
<dbReference type="Pfam" id="PF02536">
    <property type="entry name" value="mTERF"/>
    <property type="match status" value="1"/>
</dbReference>
<dbReference type="GO" id="GO:0003676">
    <property type="term" value="F:nucleic acid binding"/>
    <property type="evidence" value="ECO:0007669"/>
    <property type="project" value="InterPro"/>
</dbReference>
<organism evidence="4 5">
    <name type="scientific">Amborella trichopoda</name>
    <dbReference type="NCBI Taxonomy" id="13333"/>
    <lineage>
        <taxon>Eukaryota</taxon>
        <taxon>Viridiplantae</taxon>
        <taxon>Streptophyta</taxon>
        <taxon>Embryophyta</taxon>
        <taxon>Tracheophyta</taxon>
        <taxon>Spermatophyta</taxon>
        <taxon>Magnoliopsida</taxon>
        <taxon>Amborellales</taxon>
        <taxon>Amborellaceae</taxon>
        <taxon>Amborella</taxon>
    </lineage>
</organism>
<dbReference type="Gramene" id="ERN11430">
    <property type="protein sequence ID" value="ERN11430"/>
    <property type="gene ID" value="AMTR_s00022p00050580"/>
</dbReference>
<dbReference type="PANTHER" id="PTHR13068">
    <property type="entry name" value="CGI-12 PROTEIN-RELATED"/>
    <property type="match status" value="1"/>
</dbReference>
<comment type="similarity">
    <text evidence="1">Belongs to the mTERF family.</text>
</comment>
<dbReference type="InterPro" id="IPR003690">
    <property type="entry name" value="MTERF"/>
</dbReference>
<dbReference type="KEGG" id="atr:18439624"/>
<dbReference type="OMA" id="AKEPYIM"/>
<evidence type="ECO:0000313" key="4">
    <source>
        <dbReference type="EMBL" id="ERN11430.1"/>
    </source>
</evidence>
<dbReference type="STRING" id="13333.W1PVV7"/>
<dbReference type="EMBL" id="KI392687">
    <property type="protein sequence ID" value="ERN11430.1"/>
    <property type="molecule type" value="Genomic_DNA"/>
</dbReference>
<dbReference type="eggNOG" id="KOG1267">
    <property type="taxonomic scope" value="Eukaryota"/>
</dbReference>
<dbReference type="HOGENOM" id="CLU_044150_0_0_1"/>
<dbReference type="Proteomes" id="UP000017836">
    <property type="component" value="Unassembled WGS sequence"/>
</dbReference>
<evidence type="ECO:0000313" key="5">
    <source>
        <dbReference type="Proteomes" id="UP000017836"/>
    </source>
</evidence>
<keyword evidence="2" id="KW-0804">Transcription</keyword>
<protein>
    <submittedName>
        <fullName evidence="4">Uncharacterized protein</fullName>
    </submittedName>
</protein>